<evidence type="ECO:0000256" key="2">
    <source>
        <dbReference type="ARBA" id="ARBA00022801"/>
    </source>
</evidence>
<dbReference type="GO" id="GO:0006637">
    <property type="term" value="P:acyl-CoA metabolic process"/>
    <property type="evidence" value="ECO:0007669"/>
    <property type="project" value="InterPro"/>
</dbReference>
<dbReference type="OrthoDB" id="68328at2759"/>
<dbReference type="Proteomes" id="UP000325780">
    <property type="component" value="Unassembled WGS sequence"/>
</dbReference>
<dbReference type="InterPro" id="IPR049450">
    <property type="entry name" value="ACOT8-like_C"/>
</dbReference>
<evidence type="ECO:0000313" key="6">
    <source>
        <dbReference type="Proteomes" id="UP000325780"/>
    </source>
</evidence>
<keyword evidence="6" id="KW-1185">Reference proteome</keyword>
<dbReference type="AlphaFoldDB" id="A0A5N6U3L8"/>
<evidence type="ECO:0000259" key="4">
    <source>
        <dbReference type="Pfam" id="PF20789"/>
    </source>
</evidence>
<organism evidence="5 6">
    <name type="scientific">Aspergillus avenaceus</name>
    <dbReference type="NCBI Taxonomy" id="36643"/>
    <lineage>
        <taxon>Eukaryota</taxon>
        <taxon>Fungi</taxon>
        <taxon>Dikarya</taxon>
        <taxon>Ascomycota</taxon>
        <taxon>Pezizomycotina</taxon>
        <taxon>Eurotiomycetes</taxon>
        <taxon>Eurotiomycetidae</taxon>
        <taxon>Eurotiales</taxon>
        <taxon>Aspergillaceae</taxon>
        <taxon>Aspergillus</taxon>
        <taxon>Aspergillus subgen. Circumdati</taxon>
    </lineage>
</organism>
<evidence type="ECO:0000256" key="1">
    <source>
        <dbReference type="ARBA" id="ARBA00006538"/>
    </source>
</evidence>
<gene>
    <name evidence="5" type="ORF">BDV25DRAFT_137119</name>
</gene>
<dbReference type="GO" id="GO:0009062">
    <property type="term" value="P:fatty acid catabolic process"/>
    <property type="evidence" value="ECO:0007669"/>
    <property type="project" value="TreeGrafter"/>
</dbReference>
<dbReference type="GO" id="GO:0047617">
    <property type="term" value="F:fatty acyl-CoA hydrolase activity"/>
    <property type="evidence" value="ECO:0007669"/>
    <property type="project" value="InterPro"/>
</dbReference>
<dbReference type="InterPro" id="IPR042171">
    <property type="entry name" value="Acyl-CoA_hotdog"/>
</dbReference>
<feature type="domain" description="Acyl-CoA thioesterase-like C-terminal" evidence="4">
    <location>
        <begin position="195"/>
        <end position="307"/>
    </location>
</feature>
<dbReference type="InterPro" id="IPR049449">
    <property type="entry name" value="TesB_ACOT8-like_N"/>
</dbReference>
<feature type="domain" description="Acyl-CoA thioesterase-like N-terminal HotDog" evidence="3">
    <location>
        <begin position="27"/>
        <end position="113"/>
    </location>
</feature>
<dbReference type="Pfam" id="PF20789">
    <property type="entry name" value="4HBT_3C"/>
    <property type="match status" value="1"/>
</dbReference>
<dbReference type="GO" id="GO:0005782">
    <property type="term" value="C:peroxisomal matrix"/>
    <property type="evidence" value="ECO:0007669"/>
    <property type="project" value="UniProtKB-SubCell"/>
</dbReference>
<evidence type="ECO:0000313" key="5">
    <source>
        <dbReference type="EMBL" id="KAE8153215.1"/>
    </source>
</evidence>
<comment type="similarity">
    <text evidence="1">Belongs to the C/M/P thioester hydrolase family.</text>
</comment>
<sequence length="316" mass="35248">MASSIADLASLARTGPNTFQCRNNPEKQSTGANIAYGGCAIASAVTAACMDTDNAYRLYSAYGVFLGPASLTEPFTCTTSLLRKTRMFTTHQVIVSQTVTDGSRAILTMTLDFHAREPQTVLDFWTQPVMNHPFDQSLPFEDYYAQMRRRNVPDSLIQWHSNAFPLNTRFFDRRISPHGVMAQNLSGGMRVETSQDDLPLPDKTSAEWTRSKQPLHTSAENMAALAFNLDAEVSVVPVLHGQLGIHDVGHLATLNFALRVFRRDVDLNDWHLKEWRAITAGEGRSYSEARLWDRTGDMVASMTQCCILRSKPVSKL</sequence>
<dbReference type="PANTHER" id="PTHR11066">
    <property type="entry name" value="ACYL-COA THIOESTERASE"/>
    <property type="match status" value="1"/>
</dbReference>
<reference evidence="5 6" key="1">
    <citation type="submission" date="2019-04" db="EMBL/GenBank/DDBJ databases">
        <title>Friends and foes A comparative genomics study of 23 Aspergillus species from section Flavi.</title>
        <authorList>
            <consortium name="DOE Joint Genome Institute"/>
            <person name="Kjaerbolling I."/>
            <person name="Vesth T."/>
            <person name="Frisvad J.C."/>
            <person name="Nybo J.L."/>
            <person name="Theobald S."/>
            <person name="Kildgaard S."/>
            <person name="Isbrandt T."/>
            <person name="Kuo A."/>
            <person name="Sato A."/>
            <person name="Lyhne E.K."/>
            <person name="Kogle M.E."/>
            <person name="Wiebenga A."/>
            <person name="Kun R.S."/>
            <person name="Lubbers R.J."/>
            <person name="Makela M.R."/>
            <person name="Barry K."/>
            <person name="Chovatia M."/>
            <person name="Clum A."/>
            <person name="Daum C."/>
            <person name="Haridas S."/>
            <person name="He G."/>
            <person name="LaButti K."/>
            <person name="Lipzen A."/>
            <person name="Mondo S."/>
            <person name="Riley R."/>
            <person name="Salamov A."/>
            <person name="Simmons B.A."/>
            <person name="Magnuson J.K."/>
            <person name="Henrissat B."/>
            <person name="Mortensen U.H."/>
            <person name="Larsen T.O."/>
            <person name="Devries R.P."/>
            <person name="Grigoriev I.V."/>
            <person name="Machida M."/>
            <person name="Baker S.E."/>
            <person name="Andersen M.R."/>
        </authorList>
    </citation>
    <scope>NUCLEOTIDE SEQUENCE [LARGE SCALE GENOMIC DNA]</scope>
    <source>
        <strain evidence="5 6">IBT 18842</strain>
    </source>
</reference>
<dbReference type="InterPro" id="IPR029069">
    <property type="entry name" value="HotDog_dom_sf"/>
</dbReference>
<protein>
    <submittedName>
        <fullName evidence="5">Acyl-CoA thioesterase II</fullName>
    </submittedName>
</protein>
<name>A0A5N6U3L8_ASPAV</name>
<dbReference type="CDD" id="cd03444">
    <property type="entry name" value="Thioesterase_II_repeat1"/>
    <property type="match status" value="1"/>
</dbReference>
<evidence type="ECO:0000259" key="3">
    <source>
        <dbReference type="Pfam" id="PF13622"/>
    </source>
</evidence>
<dbReference type="PANTHER" id="PTHR11066:SF35">
    <property type="entry name" value="ACYL-COA THIOESTERASE II"/>
    <property type="match status" value="1"/>
</dbReference>
<dbReference type="Pfam" id="PF13622">
    <property type="entry name" value="4HBT_3"/>
    <property type="match status" value="1"/>
</dbReference>
<proteinExistence type="inferred from homology"/>
<accession>A0A5N6U3L8</accession>
<dbReference type="SUPFAM" id="SSF54637">
    <property type="entry name" value="Thioesterase/thiol ester dehydrase-isomerase"/>
    <property type="match status" value="2"/>
</dbReference>
<keyword evidence="2" id="KW-0378">Hydrolase</keyword>
<dbReference type="Gene3D" id="2.40.160.210">
    <property type="entry name" value="Acyl-CoA thioesterase, double hotdog domain"/>
    <property type="match status" value="1"/>
</dbReference>
<dbReference type="EMBL" id="ML742042">
    <property type="protein sequence ID" value="KAE8153215.1"/>
    <property type="molecule type" value="Genomic_DNA"/>
</dbReference>
<dbReference type="InterPro" id="IPR003703">
    <property type="entry name" value="Acyl_CoA_thio"/>
</dbReference>